<evidence type="ECO:0008006" key="4">
    <source>
        <dbReference type="Google" id="ProtNLM"/>
    </source>
</evidence>
<reference evidence="2 3" key="1">
    <citation type="submission" date="2020-07" db="EMBL/GenBank/DDBJ databases">
        <authorList>
            <person name="Feng X."/>
        </authorList>
    </citation>
    <scope>NUCLEOTIDE SEQUENCE [LARGE SCALE GENOMIC DNA]</scope>
    <source>
        <strain evidence="2 3">JCM31066</strain>
    </source>
</reference>
<evidence type="ECO:0000313" key="3">
    <source>
        <dbReference type="Proteomes" id="UP000546464"/>
    </source>
</evidence>
<dbReference type="InterPro" id="IPR045944">
    <property type="entry name" value="DUF6364"/>
</dbReference>
<dbReference type="Pfam" id="PF19891">
    <property type="entry name" value="DUF6364"/>
    <property type="match status" value="1"/>
</dbReference>
<evidence type="ECO:0000313" key="2">
    <source>
        <dbReference type="EMBL" id="MBC2595642.1"/>
    </source>
</evidence>
<comment type="caution">
    <text evidence="2">The sequence shown here is derived from an EMBL/GenBank/DDBJ whole genome shotgun (WGS) entry which is preliminary data.</text>
</comment>
<dbReference type="RefSeq" id="WP_185676594.1">
    <property type="nucleotide sequence ID" value="NZ_JACHVB010000045.1"/>
</dbReference>
<name>A0A842HGU6_9BACT</name>
<dbReference type="Proteomes" id="UP000546464">
    <property type="component" value="Unassembled WGS sequence"/>
</dbReference>
<gene>
    <name evidence="2" type="ORF">H5P28_15345</name>
</gene>
<feature type="compositionally biased region" description="Basic and acidic residues" evidence="1">
    <location>
        <begin position="59"/>
        <end position="72"/>
    </location>
</feature>
<evidence type="ECO:0000256" key="1">
    <source>
        <dbReference type="SAM" id="MobiDB-lite"/>
    </source>
</evidence>
<dbReference type="AlphaFoldDB" id="A0A842HGU6"/>
<protein>
    <recommendedName>
        <fullName evidence="4">Ribbon-helix-helix protein CopG domain-containing protein</fullName>
    </recommendedName>
</protein>
<dbReference type="EMBL" id="JACHVB010000045">
    <property type="protein sequence ID" value="MBC2595642.1"/>
    <property type="molecule type" value="Genomic_DNA"/>
</dbReference>
<proteinExistence type="predicted"/>
<keyword evidence="3" id="KW-1185">Reference proteome</keyword>
<sequence length="78" mass="8779">MKARISVTLDPTVNRKAKKLAARRGTTVSGLIESLLRHEAEPPKRPRVDAMIGSAVLRERGPENDPRFDRLSQKYLRG</sequence>
<accession>A0A842HGU6</accession>
<organism evidence="2 3">
    <name type="scientific">Ruficoccus amylovorans</name>
    <dbReference type="NCBI Taxonomy" id="1804625"/>
    <lineage>
        <taxon>Bacteria</taxon>
        <taxon>Pseudomonadati</taxon>
        <taxon>Verrucomicrobiota</taxon>
        <taxon>Opitutia</taxon>
        <taxon>Puniceicoccales</taxon>
        <taxon>Cerasicoccaceae</taxon>
        <taxon>Ruficoccus</taxon>
    </lineage>
</organism>
<feature type="region of interest" description="Disordered" evidence="1">
    <location>
        <begin position="59"/>
        <end position="78"/>
    </location>
</feature>